<accession>A0A5J5HFE2</accession>
<sequence length="110" mass="12843">MEILPLNEIFQVVERWKEGFLKARTIRSEIIIKSNCNQAEYRLMFKRSNLQDSGNFYLVSTNQIFQLHDLVLYSLLANIIRGNYDILSALSIFETGSFEESDTIPVQFMN</sequence>
<comment type="caution">
    <text evidence="1">The sequence shown here is derived from an EMBL/GenBank/DDBJ whole genome shotgun (WGS) entry which is preliminary data.</text>
</comment>
<dbReference type="EMBL" id="VYKL01000032">
    <property type="protein sequence ID" value="KAA9019001.1"/>
    <property type="molecule type" value="Genomic_DNA"/>
</dbReference>
<name>A0A5J5HFE2_9BACI</name>
<organism evidence="1 2">
    <name type="scientific">Niallia endozanthoxylica</name>
    <dbReference type="NCBI Taxonomy" id="2036016"/>
    <lineage>
        <taxon>Bacteria</taxon>
        <taxon>Bacillati</taxon>
        <taxon>Bacillota</taxon>
        <taxon>Bacilli</taxon>
        <taxon>Bacillales</taxon>
        <taxon>Bacillaceae</taxon>
        <taxon>Niallia</taxon>
    </lineage>
</organism>
<gene>
    <name evidence="1" type="ORF">F4V44_19665</name>
</gene>
<dbReference type="Proteomes" id="UP000326671">
    <property type="component" value="Unassembled WGS sequence"/>
</dbReference>
<protein>
    <submittedName>
        <fullName evidence="1">Uncharacterized protein</fullName>
    </submittedName>
</protein>
<evidence type="ECO:0000313" key="2">
    <source>
        <dbReference type="Proteomes" id="UP000326671"/>
    </source>
</evidence>
<reference evidence="1 2" key="1">
    <citation type="submission" date="2019-09" db="EMBL/GenBank/DDBJ databases">
        <title>Whole genome sequences of isolates from the Mars Exploration Rovers.</title>
        <authorList>
            <person name="Seuylemezian A."/>
            <person name="Vaishampayan P."/>
        </authorList>
    </citation>
    <scope>NUCLEOTIDE SEQUENCE [LARGE SCALE GENOMIC DNA]</scope>
    <source>
        <strain evidence="1 2">MER_TA_151</strain>
    </source>
</reference>
<evidence type="ECO:0000313" key="1">
    <source>
        <dbReference type="EMBL" id="KAA9019001.1"/>
    </source>
</evidence>
<dbReference type="RefSeq" id="WP_150441725.1">
    <property type="nucleotide sequence ID" value="NZ_VYKL01000032.1"/>
</dbReference>
<keyword evidence="2" id="KW-1185">Reference proteome</keyword>
<proteinExistence type="predicted"/>
<dbReference type="AlphaFoldDB" id="A0A5J5HFE2"/>